<dbReference type="PROSITE" id="PS51846">
    <property type="entry name" value="CNNM"/>
    <property type="match status" value="1"/>
</dbReference>
<feature type="transmembrane region" description="Helical" evidence="8">
    <location>
        <begin position="66"/>
        <end position="85"/>
    </location>
</feature>
<keyword evidence="4" id="KW-0677">Repeat</keyword>
<evidence type="ECO:0000256" key="7">
    <source>
        <dbReference type="PROSITE-ProRule" id="PRU01193"/>
    </source>
</evidence>
<evidence type="ECO:0000256" key="2">
    <source>
        <dbReference type="ARBA" id="ARBA00006337"/>
    </source>
</evidence>
<dbReference type="InterPro" id="IPR000644">
    <property type="entry name" value="CBS_dom"/>
</dbReference>
<dbReference type="InterPro" id="IPR044751">
    <property type="entry name" value="Ion_transp-like_CBS"/>
</dbReference>
<gene>
    <name evidence="11" type="ORF">KRR39_13070</name>
</gene>
<dbReference type="InterPro" id="IPR005170">
    <property type="entry name" value="Transptr-assoc_dom"/>
</dbReference>
<keyword evidence="12" id="KW-1185">Reference proteome</keyword>
<feature type="transmembrane region" description="Helical" evidence="8">
    <location>
        <begin position="6"/>
        <end position="29"/>
    </location>
</feature>
<feature type="domain" description="CBS" evidence="9">
    <location>
        <begin position="288"/>
        <end position="345"/>
    </location>
</feature>
<dbReference type="SMART" id="SM01091">
    <property type="entry name" value="CorC_HlyC"/>
    <property type="match status" value="1"/>
</dbReference>
<feature type="transmembrane region" description="Helical" evidence="8">
    <location>
        <begin position="138"/>
        <end position="156"/>
    </location>
</feature>
<dbReference type="Proteomes" id="UP000683575">
    <property type="component" value="Chromosome"/>
</dbReference>
<reference evidence="11" key="1">
    <citation type="submission" date="2021-06" db="EMBL/GenBank/DDBJ databases">
        <title>Complete genome sequence of Nocardioides sp. G188.</title>
        <authorList>
            <person name="Im W.-T."/>
        </authorList>
    </citation>
    <scope>NUCLEOTIDE SEQUENCE</scope>
    <source>
        <strain evidence="11">G188</strain>
    </source>
</reference>
<sequence length="451" mass="48954">MSGVDIWLLVVAAVFVLVAGLFSSADAALSSFSKARAEEINGEGASGAARLLVIVEDPPRYLNTALFLRMLTEIAAIILVTVVMLDLIVPRGGAESGPETDGNRWWAMLASLAIMLVVSFVVIGVAPRTLGRQHSERVALLSAGPLIAFTKVLGPVPRLLIMVGNAITPGRGFSEGPFASEAELRELVDLAEASSVIESGERQMIHSVFELGDTLVREVMVPRTDVVFIERSKTLRQAMSLALRSGYSRIPVVGENLDDIVGFAYLKDLTKRVFDRHEAETTERVESVMRPVLYVPDSKPIDALLREMQAERKHVGVVVDEYGGTAGLVTIEDVLEEIVGEITDEYDVARVEVETLEDGRTRVSSRYPVDDLEDICGVRIEDDDVDSVGGLMAKHLGRVPIAGSVVELHGLRFEAETPAGRRNRIGTVLVSKIEPESEGPAEEPYPEHHAG</sequence>
<organism evidence="11 12">
    <name type="scientific">Nocardioides panacis</name>
    <dbReference type="NCBI Taxonomy" id="2849501"/>
    <lineage>
        <taxon>Bacteria</taxon>
        <taxon>Bacillati</taxon>
        <taxon>Actinomycetota</taxon>
        <taxon>Actinomycetes</taxon>
        <taxon>Propionibacteriales</taxon>
        <taxon>Nocardioidaceae</taxon>
        <taxon>Nocardioides</taxon>
    </lineage>
</organism>
<feature type="domain" description="CNNM transmembrane" evidence="10">
    <location>
        <begin position="1"/>
        <end position="201"/>
    </location>
</feature>
<keyword evidence="3" id="KW-1003">Cell membrane</keyword>
<evidence type="ECO:0000256" key="6">
    <source>
        <dbReference type="PROSITE-ProRule" id="PRU00703"/>
    </source>
</evidence>
<protein>
    <submittedName>
        <fullName evidence="11">Hemolysin family protein</fullName>
    </submittedName>
</protein>
<feature type="transmembrane region" description="Helical" evidence="8">
    <location>
        <begin position="105"/>
        <end position="126"/>
    </location>
</feature>
<dbReference type="PANTHER" id="PTHR22777:SF32">
    <property type="entry name" value="UPF0053 INNER MEMBRANE PROTEIN YFJD"/>
    <property type="match status" value="1"/>
</dbReference>
<evidence type="ECO:0000313" key="12">
    <source>
        <dbReference type="Proteomes" id="UP000683575"/>
    </source>
</evidence>
<dbReference type="PANTHER" id="PTHR22777">
    <property type="entry name" value="HEMOLYSIN-RELATED"/>
    <property type="match status" value="1"/>
</dbReference>
<dbReference type="Pfam" id="PF03471">
    <property type="entry name" value="CorC_HlyC"/>
    <property type="match status" value="1"/>
</dbReference>
<evidence type="ECO:0000256" key="1">
    <source>
        <dbReference type="ARBA" id="ARBA00004651"/>
    </source>
</evidence>
<dbReference type="EMBL" id="CP077062">
    <property type="protein sequence ID" value="QWZ06510.1"/>
    <property type="molecule type" value="Genomic_DNA"/>
</dbReference>
<evidence type="ECO:0000313" key="11">
    <source>
        <dbReference type="EMBL" id="QWZ06510.1"/>
    </source>
</evidence>
<comment type="subcellular location">
    <subcellularLocation>
        <location evidence="1">Cell membrane</location>
        <topology evidence="1">Multi-pass membrane protein</topology>
    </subcellularLocation>
</comment>
<dbReference type="FunFam" id="3.10.580.10:FF:000002">
    <property type="entry name" value="Magnesium/cobalt efflux protein CorC"/>
    <property type="match status" value="1"/>
</dbReference>
<dbReference type="RefSeq" id="WP_216937476.1">
    <property type="nucleotide sequence ID" value="NZ_CP077062.1"/>
</dbReference>
<keyword evidence="7 8" id="KW-0812">Transmembrane</keyword>
<name>A0A975SW13_9ACTN</name>
<dbReference type="AlphaFoldDB" id="A0A975SW13"/>
<evidence type="ECO:0000259" key="9">
    <source>
        <dbReference type="PROSITE" id="PS51371"/>
    </source>
</evidence>
<comment type="similarity">
    <text evidence="2">Belongs to the UPF0053 family.</text>
</comment>
<evidence type="ECO:0000259" key="10">
    <source>
        <dbReference type="PROSITE" id="PS51846"/>
    </source>
</evidence>
<dbReference type="CDD" id="cd04590">
    <property type="entry name" value="CBS_pair_CorC_HlyC_assoc"/>
    <property type="match status" value="1"/>
</dbReference>
<evidence type="ECO:0000256" key="4">
    <source>
        <dbReference type="ARBA" id="ARBA00022737"/>
    </source>
</evidence>
<keyword evidence="7 8" id="KW-0472">Membrane</keyword>
<evidence type="ECO:0000256" key="3">
    <source>
        <dbReference type="ARBA" id="ARBA00022475"/>
    </source>
</evidence>
<accession>A0A975SW13</accession>
<proteinExistence type="inferred from homology"/>
<feature type="domain" description="CBS" evidence="9">
    <location>
        <begin position="220"/>
        <end position="280"/>
    </location>
</feature>
<keyword evidence="7 8" id="KW-1133">Transmembrane helix</keyword>
<dbReference type="PROSITE" id="PS51371">
    <property type="entry name" value="CBS"/>
    <property type="match status" value="2"/>
</dbReference>
<dbReference type="InterPro" id="IPR002550">
    <property type="entry name" value="CNNM"/>
</dbReference>
<keyword evidence="5 6" id="KW-0129">CBS domain</keyword>
<dbReference type="KEGG" id="nps:KRR39_13070"/>
<evidence type="ECO:0000256" key="8">
    <source>
        <dbReference type="SAM" id="Phobius"/>
    </source>
</evidence>
<dbReference type="GO" id="GO:0005886">
    <property type="term" value="C:plasma membrane"/>
    <property type="evidence" value="ECO:0007669"/>
    <property type="project" value="UniProtKB-SubCell"/>
</dbReference>
<dbReference type="Pfam" id="PF00571">
    <property type="entry name" value="CBS"/>
    <property type="match status" value="2"/>
</dbReference>
<dbReference type="Pfam" id="PF01595">
    <property type="entry name" value="CNNM"/>
    <property type="match status" value="1"/>
</dbReference>
<evidence type="ECO:0000256" key="5">
    <source>
        <dbReference type="ARBA" id="ARBA00023122"/>
    </source>
</evidence>
<dbReference type="SMART" id="SM00116">
    <property type="entry name" value="CBS"/>
    <property type="match status" value="2"/>
</dbReference>